<evidence type="ECO:0000256" key="1">
    <source>
        <dbReference type="ARBA" id="ARBA00001973"/>
    </source>
</evidence>
<feature type="compositionally biased region" description="Low complexity" evidence="16">
    <location>
        <begin position="321"/>
        <end position="341"/>
    </location>
</feature>
<evidence type="ECO:0000256" key="12">
    <source>
        <dbReference type="ARBA" id="ARBA00023326"/>
    </source>
</evidence>
<dbReference type="AlphaFoldDB" id="A0A6A6HAL4"/>
<dbReference type="GO" id="GO:0030248">
    <property type="term" value="F:cellulose binding"/>
    <property type="evidence" value="ECO:0007669"/>
    <property type="project" value="UniProtKB-UniRule"/>
</dbReference>
<dbReference type="PROSITE" id="PS51164">
    <property type="entry name" value="CBM1_2"/>
    <property type="match status" value="1"/>
</dbReference>
<dbReference type="InterPro" id="IPR035971">
    <property type="entry name" value="CBD_sf"/>
</dbReference>
<dbReference type="GO" id="GO:0030245">
    <property type="term" value="P:cellulose catabolic process"/>
    <property type="evidence" value="ECO:0007669"/>
    <property type="project" value="UniProtKB-UniRule"/>
</dbReference>
<dbReference type="Pfam" id="PF00734">
    <property type="entry name" value="CBM_1"/>
    <property type="match status" value="1"/>
</dbReference>
<proteinExistence type="inferred from homology"/>
<dbReference type="GO" id="GO:0005576">
    <property type="term" value="C:extracellular region"/>
    <property type="evidence" value="ECO:0007669"/>
    <property type="project" value="UniProtKB-SubCell"/>
</dbReference>
<evidence type="ECO:0000256" key="8">
    <source>
        <dbReference type="ARBA" id="ARBA00023008"/>
    </source>
</evidence>
<dbReference type="EC" id="1.14.99.56" evidence="15"/>
<keyword evidence="3 15" id="KW-0964">Secreted</keyword>
<feature type="domain" description="CBM1" evidence="17">
    <location>
        <begin position="345"/>
        <end position="382"/>
    </location>
</feature>
<evidence type="ECO:0000256" key="10">
    <source>
        <dbReference type="ARBA" id="ARBA00023157"/>
    </source>
</evidence>
<dbReference type="CDD" id="cd21175">
    <property type="entry name" value="LPMO_AA9"/>
    <property type="match status" value="1"/>
</dbReference>
<dbReference type="Gene3D" id="2.70.50.70">
    <property type="match status" value="1"/>
</dbReference>
<dbReference type="SUPFAM" id="SSF57180">
    <property type="entry name" value="Cellulose-binding domain"/>
    <property type="match status" value="1"/>
</dbReference>
<evidence type="ECO:0000256" key="9">
    <source>
        <dbReference type="ARBA" id="ARBA00023033"/>
    </source>
</evidence>
<evidence type="ECO:0000256" key="3">
    <source>
        <dbReference type="ARBA" id="ARBA00022525"/>
    </source>
</evidence>
<dbReference type="GO" id="GO:0004497">
    <property type="term" value="F:monooxygenase activity"/>
    <property type="evidence" value="ECO:0007669"/>
    <property type="project" value="UniProtKB-KW"/>
</dbReference>
<dbReference type="Proteomes" id="UP000800092">
    <property type="component" value="Unassembled WGS sequence"/>
</dbReference>
<dbReference type="OrthoDB" id="3238762at2759"/>
<evidence type="ECO:0000256" key="4">
    <source>
        <dbReference type="ARBA" id="ARBA00022723"/>
    </source>
</evidence>
<dbReference type="InterPro" id="IPR049892">
    <property type="entry name" value="AA9"/>
</dbReference>
<evidence type="ECO:0000256" key="5">
    <source>
        <dbReference type="ARBA" id="ARBA00022729"/>
    </source>
</evidence>
<dbReference type="GO" id="GO:0046872">
    <property type="term" value="F:metal ion binding"/>
    <property type="evidence" value="ECO:0007669"/>
    <property type="project" value="UniProtKB-KW"/>
</dbReference>
<comment type="catalytic activity">
    <reaction evidence="14 15">
        <text>[(1-&gt;4)-beta-D-glucosyl]n+m + reduced acceptor + O2 = 4-dehydro-beta-D-glucosyl-[(1-&gt;4)-beta-D-glucosyl]n-1 + [(1-&gt;4)-beta-D-glucosyl]m + acceptor + H2O.</text>
        <dbReference type="EC" id="1.14.99.56"/>
    </reaction>
</comment>
<comment type="similarity">
    <text evidence="13">Belongs to the polysaccharide monooxygenase AA9 family.</text>
</comment>
<reference evidence="18" key="1">
    <citation type="journal article" date="2020" name="Stud. Mycol.">
        <title>101 Dothideomycetes genomes: a test case for predicting lifestyles and emergence of pathogens.</title>
        <authorList>
            <person name="Haridas S."/>
            <person name="Albert R."/>
            <person name="Binder M."/>
            <person name="Bloem J."/>
            <person name="Labutti K."/>
            <person name="Salamov A."/>
            <person name="Andreopoulos B."/>
            <person name="Baker S."/>
            <person name="Barry K."/>
            <person name="Bills G."/>
            <person name="Bluhm B."/>
            <person name="Cannon C."/>
            <person name="Castanera R."/>
            <person name="Culley D."/>
            <person name="Daum C."/>
            <person name="Ezra D."/>
            <person name="Gonzalez J."/>
            <person name="Henrissat B."/>
            <person name="Kuo A."/>
            <person name="Liang C."/>
            <person name="Lipzen A."/>
            <person name="Lutzoni F."/>
            <person name="Magnuson J."/>
            <person name="Mondo S."/>
            <person name="Nolan M."/>
            <person name="Ohm R."/>
            <person name="Pangilinan J."/>
            <person name="Park H.-J."/>
            <person name="Ramirez L."/>
            <person name="Alfaro M."/>
            <person name="Sun H."/>
            <person name="Tritt A."/>
            <person name="Yoshinaga Y."/>
            <person name="Zwiers L.-H."/>
            <person name="Turgeon B."/>
            <person name="Goodwin S."/>
            <person name="Spatafora J."/>
            <person name="Crous P."/>
            <person name="Grigoriev I."/>
        </authorList>
    </citation>
    <scope>NUCLEOTIDE SEQUENCE</scope>
    <source>
        <strain evidence="18">Tuck. ex Michener</strain>
    </source>
</reference>
<keyword evidence="6 15" id="KW-0136">Cellulose degradation</keyword>
<evidence type="ECO:0000256" key="7">
    <source>
        <dbReference type="ARBA" id="ARBA00023002"/>
    </source>
</evidence>
<protein>
    <recommendedName>
        <fullName evidence="15">AA9 family lytic polysaccharide monooxygenase</fullName>
        <ecNumber evidence="15">1.14.99.56</ecNumber>
    </recommendedName>
    <alternativeName>
        <fullName evidence="15">Endo-beta-1,4-glucanase</fullName>
    </alternativeName>
    <alternativeName>
        <fullName evidence="15">Glycosyl hydrolase 61 family protein</fullName>
    </alternativeName>
</protein>
<accession>A0A6A6HAL4</accession>
<dbReference type="InterPro" id="IPR005103">
    <property type="entry name" value="AA9_LPMO"/>
</dbReference>
<keyword evidence="5" id="KW-0732">Signal</keyword>
<gene>
    <name evidence="18" type="ORF">EV356DRAFT_501105</name>
</gene>
<evidence type="ECO:0000256" key="13">
    <source>
        <dbReference type="ARBA" id="ARBA00044502"/>
    </source>
</evidence>
<keyword evidence="8" id="KW-0186">Copper</keyword>
<keyword evidence="9" id="KW-0503">Monooxygenase</keyword>
<comment type="domain">
    <text evidence="15">Has a modular structure: an endo-beta-1,4-glucanase catalytic module at the N-terminus, a linker rich in serines and threonines, and a C-terminal carbohydrate-binding module (CBM).</text>
</comment>
<evidence type="ECO:0000313" key="18">
    <source>
        <dbReference type="EMBL" id="KAF2234848.1"/>
    </source>
</evidence>
<evidence type="ECO:0000256" key="15">
    <source>
        <dbReference type="RuleBase" id="RU368122"/>
    </source>
</evidence>
<dbReference type="Pfam" id="PF03443">
    <property type="entry name" value="AA9"/>
    <property type="match status" value="1"/>
</dbReference>
<dbReference type="GO" id="GO:0008810">
    <property type="term" value="F:cellulase activity"/>
    <property type="evidence" value="ECO:0007669"/>
    <property type="project" value="UniProtKB-UniRule"/>
</dbReference>
<evidence type="ECO:0000313" key="19">
    <source>
        <dbReference type="Proteomes" id="UP000800092"/>
    </source>
</evidence>
<evidence type="ECO:0000256" key="2">
    <source>
        <dbReference type="ARBA" id="ARBA00004613"/>
    </source>
</evidence>
<keyword evidence="19" id="KW-1185">Reference proteome</keyword>
<dbReference type="SMART" id="SM00236">
    <property type="entry name" value="fCBD"/>
    <property type="match status" value="1"/>
</dbReference>
<evidence type="ECO:0000256" key="6">
    <source>
        <dbReference type="ARBA" id="ARBA00023001"/>
    </source>
</evidence>
<keyword evidence="11 15" id="KW-0119">Carbohydrate metabolism</keyword>
<organism evidence="18 19">
    <name type="scientific">Viridothelium virens</name>
    <name type="common">Speckled blister lichen</name>
    <name type="synonym">Trypethelium virens</name>
    <dbReference type="NCBI Taxonomy" id="1048519"/>
    <lineage>
        <taxon>Eukaryota</taxon>
        <taxon>Fungi</taxon>
        <taxon>Dikarya</taxon>
        <taxon>Ascomycota</taxon>
        <taxon>Pezizomycotina</taxon>
        <taxon>Dothideomycetes</taxon>
        <taxon>Dothideomycetes incertae sedis</taxon>
        <taxon>Trypetheliales</taxon>
        <taxon>Trypetheliaceae</taxon>
        <taxon>Viridothelium</taxon>
    </lineage>
</organism>
<keyword evidence="10 15" id="KW-1015">Disulfide bond</keyword>
<keyword evidence="12 15" id="KW-0624">Polysaccharide degradation</keyword>
<keyword evidence="4" id="KW-0479">Metal-binding</keyword>
<sequence length="382" mass="38921">MLIHKASLVLRCLAFFCRASYLISLTVGLFDQRRCTPLSFLSSLCLWLNKLQLTQHFKTCGSMALTRYHGSTCVRLPPSNNPVTDVTSTDIRCNVGGTTGVAGKCAVTAGQTVTVEMHQQPGDRSCANEAIGGDHYGPVQVYMSKVSNAATADGSSGWFKVFEDSWANVGAGSTGSTDNWGTKDLNTCCGKMNVKIPSDIAAGDYLLRAEVIALHVASSTGGAQFYTSCYQLTVSGGGSANPATVLLPGAYSASDPGILINIYQSMSTYIAPGPSVYSGGSTKSAGAACSGAELSTPGASVATSASASKATTSTLVTTTAKASSSPTQASTSSVATSSGAAPGACSVAKYGQCGGTGYTGCTTCASGSTCSDVSPPYYMQCV</sequence>
<dbReference type="InterPro" id="IPR000254">
    <property type="entry name" value="CBD"/>
</dbReference>
<feature type="region of interest" description="Disordered" evidence="16">
    <location>
        <begin position="321"/>
        <end position="342"/>
    </location>
</feature>
<evidence type="ECO:0000256" key="16">
    <source>
        <dbReference type="SAM" id="MobiDB-lite"/>
    </source>
</evidence>
<comment type="subcellular location">
    <subcellularLocation>
        <location evidence="2 15">Secreted</location>
    </subcellularLocation>
</comment>
<evidence type="ECO:0000256" key="14">
    <source>
        <dbReference type="ARBA" id="ARBA00045077"/>
    </source>
</evidence>
<comment type="cofactor">
    <cofactor evidence="1">
        <name>Cu(2+)</name>
        <dbReference type="ChEBI" id="CHEBI:29036"/>
    </cofactor>
</comment>
<dbReference type="PANTHER" id="PTHR33353">
    <property type="entry name" value="PUTATIVE (AFU_ORTHOLOGUE AFUA_1G12560)-RELATED"/>
    <property type="match status" value="1"/>
</dbReference>
<keyword evidence="7" id="KW-0560">Oxidoreductase</keyword>
<dbReference type="PANTHER" id="PTHR33353:SF9">
    <property type="entry name" value="ENDOGLUCANASE II"/>
    <property type="match status" value="1"/>
</dbReference>
<name>A0A6A6HAL4_VIRVR</name>
<evidence type="ECO:0000259" key="17">
    <source>
        <dbReference type="PROSITE" id="PS51164"/>
    </source>
</evidence>
<comment type="function">
    <text evidence="15">Lytic polysaccharide monooxygenase (LMPO) that depolymerizes crystalline and amorphous polysaccharides via the oxidation of scissile alpha- or beta-(1-4)-glycosidic bonds, yielding C1 and/or C4 oxidation products. Catalysis by LPMOs requires the reduction of the active-site copper from Cu(II) to Cu(I) by a reducing agent and H(2)O(2) or O(2) as a cosubstrate.</text>
</comment>
<evidence type="ECO:0000256" key="11">
    <source>
        <dbReference type="ARBA" id="ARBA00023277"/>
    </source>
</evidence>
<dbReference type="EMBL" id="ML991795">
    <property type="protein sequence ID" value="KAF2234848.1"/>
    <property type="molecule type" value="Genomic_DNA"/>
</dbReference>